<proteinExistence type="predicted"/>
<gene>
    <name evidence="1" type="ORF">Agabi119p4_6832</name>
</gene>
<accession>A0A8H7F0A8</accession>
<evidence type="ECO:0000313" key="1">
    <source>
        <dbReference type="EMBL" id="KAF7770858.1"/>
    </source>
</evidence>
<name>A0A8H7F0A8_AGABI</name>
<evidence type="ECO:0000313" key="2">
    <source>
        <dbReference type="Proteomes" id="UP000629468"/>
    </source>
</evidence>
<dbReference type="EMBL" id="JABXXO010000009">
    <property type="protein sequence ID" value="KAF7770858.1"/>
    <property type="molecule type" value="Genomic_DNA"/>
</dbReference>
<reference evidence="1 2" key="1">
    <citation type="journal article" name="Sci. Rep.">
        <title>Telomere-to-telomere assembled and centromere annotated genomes of the two main subspecies of the button mushroom Agaricus bisporus reveal especially polymorphic chromosome ends.</title>
        <authorList>
            <person name="Sonnenberg A.S.M."/>
            <person name="Sedaghat-Telgerd N."/>
            <person name="Lavrijssen B."/>
            <person name="Ohm R.A."/>
            <person name="Hendrickx P.M."/>
            <person name="Scholtmeijer K."/>
            <person name="Baars J.J.P."/>
            <person name="van Peer A."/>
        </authorList>
    </citation>
    <scope>NUCLEOTIDE SEQUENCE [LARGE SCALE GENOMIC DNA]</scope>
    <source>
        <strain evidence="1 2">H119_p4</strain>
    </source>
</reference>
<protein>
    <submittedName>
        <fullName evidence="1">Uncharacterized protein</fullName>
    </submittedName>
</protein>
<organism evidence="1 2">
    <name type="scientific">Agaricus bisporus var. burnettii</name>
    <dbReference type="NCBI Taxonomy" id="192524"/>
    <lineage>
        <taxon>Eukaryota</taxon>
        <taxon>Fungi</taxon>
        <taxon>Dikarya</taxon>
        <taxon>Basidiomycota</taxon>
        <taxon>Agaricomycotina</taxon>
        <taxon>Agaricomycetes</taxon>
        <taxon>Agaricomycetidae</taxon>
        <taxon>Agaricales</taxon>
        <taxon>Agaricineae</taxon>
        <taxon>Agaricaceae</taxon>
        <taxon>Agaricus</taxon>
    </lineage>
</organism>
<comment type="caution">
    <text evidence="1">The sequence shown here is derived from an EMBL/GenBank/DDBJ whole genome shotgun (WGS) entry which is preliminary data.</text>
</comment>
<sequence>MRLDTNPSFLSFIRPGVQQLESASWQSLASFSRRAAILERLPHNLHVTRTNAPPSLMQKSVSMTDELLALCDYQVDDDRRMLSMRKDSPPLSPQGHCELIIDKT</sequence>
<dbReference type="AlphaFoldDB" id="A0A8H7F0A8"/>
<dbReference type="Proteomes" id="UP000629468">
    <property type="component" value="Unassembled WGS sequence"/>
</dbReference>